<dbReference type="GO" id="GO:0006508">
    <property type="term" value="P:proteolysis"/>
    <property type="evidence" value="ECO:0007669"/>
    <property type="project" value="UniProtKB-KW"/>
</dbReference>
<evidence type="ECO:0000313" key="10">
    <source>
        <dbReference type="Proteomes" id="UP001359559"/>
    </source>
</evidence>
<protein>
    <recommendedName>
        <fullName evidence="8">Peptidase A1 domain-containing protein</fullName>
    </recommendedName>
</protein>
<keyword evidence="10" id="KW-1185">Reference proteome</keyword>
<keyword evidence="6" id="KW-1015">Disulfide bond</keyword>
<dbReference type="GO" id="GO:0004190">
    <property type="term" value="F:aspartic-type endopeptidase activity"/>
    <property type="evidence" value="ECO:0007669"/>
    <property type="project" value="UniProtKB-KW"/>
</dbReference>
<evidence type="ECO:0000259" key="8">
    <source>
        <dbReference type="Pfam" id="PF00026"/>
    </source>
</evidence>
<proteinExistence type="inferred from homology"/>
<dbReference type="EMBL" id="JAYKXN010000007">
    <property type="protein sequence ID" value="KAK7271667.1"/>
    <property type="molecule type" value="Genomic_DNA"/>
</dbReference>
<dbReference type="Gene3D" id="2.40.70.10">
    <property type="entry name" value="Acid Proteases"/>
    <property type="match status" value="2"/>
</dbReference>
<sequence>MFPSTPPSSHPIQHTSFVIPFIESYCVFMAGFDGSKKYRPKKWYVVFKGRNLGVYSVNMTFMLIQMLDLDLESVSDGSNLSKICCSDWEPGVTFLVAKFDGILGLGFQEISVGYAVPVWYNMHEKVLSRNRYFHFGLTINQRKKNEFDMGDVLIDSKPIGYCADGCSAIAYSRTSLLAGPTTVITMINHAIGAAGVISNESKTIVTEYG</sequence>
<dbReference type="SUPFAM" id="SSF50630">
    <property type="entry name" value="Acid proteases"/>
    <property type="match status" value="1"/>
</dbReference>
<feature type="domain" description="Peptidase A1" evidence="8">
    <location>
        <begin position="139"/>
        <end position="198"/>
    </location>
</feature>
<dbReference type="Proteomes" id="UP001359559">
    <property type="component" value="Unassembled WGS sequence"/>
</dbReference>
<evidence type="ECO:0000256" key="2">
    <source>
        <dbReference type="ARBA" id="ARBA00022670"/>
    </source>
</evidence>
<dbReference type="PANTHER" id="PTHR47966:SF76">
    <property type="entry name" value="ASPARTIC PROTEINASE A1"/>
    <property type="match status" value="1"/>
</dbReference>
<evidence type="ECO:0000313" key="9">
    <source>
        <dbReference type="EMBL" id="KAK7271667.1"/>
    </source>
</evidence>
<keyword evidence="3" id="KW-0064">Aspartyl protease</keyword>
<evidence type="ECO:0000256" key="4">
    <source>
        <dbReference type="ARBA" id="ARBA00022801"/>
    </source>
</evidence>
<dbReference type="InterPro" id="IPR033121">
    <property type="entry name" value="PEPTIDASE_A1"/>
</dbReference>
<evidence type="ECO:0000256" key="3">
    <source>
        <dbReference type="ARBA" id="ARBA00022750"/>
    </source>
</evidence>
<dbReference type="AlphaFoldDB" id="A0AAN9F863"/>
<comment type="caution">
    <text evidence="9">The sequence shown here is derived from an EMBL/GenBank/DDBJ whole genome shotgun (WGS) entry which is preliminary data.</text>
</comment>
<gene>
    <name evidence="9" type="ORF">RJT34_27753</name>
</gene>
<keyword evidence="2" id="KW-0645">Protease</keyword>
<keyword evidence="7" id="KW-0325">Glycoprotein</keyword>
<keyword evidence="4" id="KW-0378">Hydrolase</keyword>
<feature type="domain" description="Peptidase A1" evidence="8">
    <location>
        <begin position="86"/>
        <end position="135"/>
    </location>
</feature>
<accession>A0AAN9F863</accession>
<dbReference type="Pfam" id="PF00026">
    <property type="entry name" value="Asp"/>
    <property type="match status" value="2"/>
</dbReference>
<dbReference type="InterPro" id="IPR021109">
    <property type="entry name" value="Peptidase_aspartic_dom_sf"/>
</dbReference>
<organism evidence="9 10">
    <name type="scientific">Clitoria ternatea</name>
    <name type="common">Butterfly pea</name>
    <dbReference type="NCBI Taxonomy" id="43366"/>
    <lineage>
        <taxon>Eukaryota</taxon>
        <taxon>Viridiplantae</taxon>
        <taxon>Streptophyta</taxon>
        <taxon>Embryophyta</taxon>
        <taxon>Tracheophyta</taxon>
        <taxon>Spermatophyta</taxon>
        <taxon>Magnoliopsida</taxon>
        <taxon>eudicotyledons</taxon>
        <taxon>Gunneridae</taxon>
        <taxon>Pentapetalae</taxon>
        <taxon>rosids</taxon>
        <taxon>fabids</taxon>
        <taxon>Fabales</taxon>
        <taxon>Fabaceae</taxon>
        <taxon>Papilionoideae</taxon>
        <taxon>50 kb inversion clade</taxon>
        <taxon>NPAAA clade</taxon>
        <taxon>indigoferoid/millettioid clade</taxon>
        <taxon>Phaseoleae</taxon>
        <taxon>Clitoria</taxon>
    </lineage>
</organism>
<dbReference type="PANTHER" id="PTHR47966">
    <property type="entry name" value="BETA-SITE APP-CLEAVING ENZYME, ISOFORM A-RELATED"/>
    <property type="match status" value="1"/>
</dbReference>
<name>A0AAN9F863_CLITE</name>
<evidence type="ECO:0000256" key="1">
    <source>
        <dbReference type="ARBA" id="ARBA00007447"/>
    </source>
</evidence>
<reference evidence="9 10" key="1">
    <citation type="submission" date="2024-01" db="EMBL/GenBank/DDBJ databases">
        <title>The genomes of 5 underutilized Papilionoideae crops provide insights into root nodulation and disease resistance.</title>
        <authorList>
            <person name="Yuan L."/>
        </authorList>
    </citation>
    <scope>NUCLEOTIDE SEQUENCE [LARGE SCALE GENOMIC DNA]</scope>
    <source>
        <strain evidence="9">LY-2023</strain>
        <tissue evidence="9">Leaf</tissue>
    </source>
</reference>
<dbReference type="InterPro" id="IPR001461">
    <property type="entry name" value="Aspartic_peptidase_A1"/>
</dbReference>
<keyword evidence="5" id="KW-0865">Zymogen</keyword>
<evidence type="ECO:0000256" key="7">
    <source>
        <dbReference type="ARBA" id="ARBA00023180"/>
    </source>
</evidence>
<evidence type="ECO:0000256" key="5">
    <source>
        <dbReference type="ARBA" id="ARBA00023145"/>
    </source>
</evidence>
<comment type="similarity">
    <text evidence="1">Belongs to the peptidase A1 family.</text>
</comment>
<evidence type="ECO:0000256" key="6">
    <source>
        <dbReference type="ARBA" id="ARBA00023157"/>
    </source>
</evidence>